<dbReference type="AlphaFoldDB" id="A0A2Z3HCQ0"/>
<evidence type="ECO:0000256" key="1">
    <source>
        <dbReference type="ARBA" id="ARBA00010641"/>
    </source>
</evidence>
<keyword evidence="5" id="KW-0804">Transcription</keyword>
<keyword evidence="9" id="KW-1185">Reference proteome</keyword>
<evidence type="ECO:0000256" key="5">
    <source>
        <dbReference type="ARBA" id="ARBA00023163"/>
    </source>
</evidence>
<dbReference type="GO" id="GO:0003677">
    <property type="term" value="F:DNA binding"/>
    <property type="evidence" value="ECO:0007669"/>
    <property type="project" value="UniProtKB-KW"/>
</dbReference>
<dbReference type="InterPro" id="IPR013325">
    <property type="entry name" value="RNA_pol_sigma_r2"/>
</dbReference>
<keyword evidence="3" id="KW-0731">Sigma factor</keyword>
<keyword evidence="2" id="KW-0805">Transcription regulation</keyword>
<evidence type="ECO:0000256" key="4">
    <source>
        <dbReference type="ARBA" id="ARBA00023125"/>
    </source>
</evidence>
<dbReference type="SUPFAM" id="SSF88946">
    <property type="entry name" value="Sigma2 domain of RNA polymerase sigma factors"/>
    <property type="match status" value="1"/>
</dbReference>
<dbReference type="SUPFAM" id="SSF88659">
    <property type="entry name" value="Sigma3 and sigma4 domains of RNA polymerase sigma factors"/>
    <property type="match status" value="1"/>
</dbReference>
<feature type="domain" description="RNA polymerase sigma-70 region 2" evidence="6">
    <location>
        <begin position="33"/>
        <end position="99"/>
    </location>
</feature>
<dbReference type="Pfam" id="PF08281">
    <property type="entry name" value="Sigma70_r4_2"/>
    <property type="match status" value="1"/>
</dbReference>
<evidence type="ECO:0000259" key="7">
    <source>
        <dbReference type="Pfam" id="PF08281"/>
    </source>
</evidence>
<organism evidence="8 9">
    <name type="scientific">Gemmata obscuriglobus</name>
    <dbReference type="NCBI Taxonomy" id="114"/>
    <lineage>
        <taxon>Bacteria</taxon>
        <taxon>Pseudomonadati</taxon>
        <taxon>Planctomycetota</taxon>
        <taxon>Planctomycetia</taxon>
        <taxon>Gemmatales</taxon>
        <taxon>Gemmataceae</taxon>
        <taxon>Gemmata</taxon>
    </lineage>
</organism>
<dbReference type="InterPro" id="IPR013324">
    <property type="entry name" value="RNA_pol_sigma_r3/r4-like"/>
</dbReference>
<evidence type="ECO:0000313" key="8">
    <source>
        <dbReference type="EMBL" id="AWM39030.1"/>
    </source>
</evidence>
<keyword evidence="4" id="KW-0238">DNA-binding</keyword>
<evidence type="ECO:0000259" key="6">
    <source>
        <dbReference type="Pfam" id="PF04542"/>
    </source>
</evidence>
<dbReference type="InterPro" id="IPR039425">
    <property type="entry name" value="RNA_pol_sigma-70-like"/>
</dbReference>
<feature type="domain" description="RNA polymerase sigma factor 70 region 4 type 2" evidence="7">
    <location>
        <begin position="126"/>
        <end position="175"/>
    </location>
</feature>
<dbReference type="OrthoDB" id="9785675at2"/>
<dbReference type="NCBIfam" id="TIGR02937">
    <property type="entry name" value="sigma70-ECF"/>
    <property type="match status" value="1"/>
</dbReference>
<evidence type="ECO:0000256" key="2">
    <source>
        <dbReference type="ARBA" id="ARBA00023015"/>
    </source>
</evidence>
<dbReference type="Gene3D" id="1.10.10.10">
    <property type="entry name" value="Winged helix-like DNA-binding domain superfamily/Winged helix DNA-binding domain"/>
    <property type="match status" value="1"/>
</dbReference>
<evidence type="ECO:0000313" key="9">
    <source>
        <dbReference type="Proteomes" id="UP000245802"/>
    </source>
</evidence>
<dbReference type="PANTHER" id="PTHR43133:SF8">
    <property type="entry name" value="RNA POLYMERASE SIGMA FACTOR HI_1459-RELATED"/>
    <property type="match status" value="1"/>
</dbReference>
<dbReference type="EMBL" id="CP025958">
    <property type="protein sequence ID" value="AWM39030.1"/>
    <property type="molecule type" value="Genomic_DNA"/>
</dbReference>
<proteinExistence type="inferred from homology"/>
<reference evidence="8 9" key="1">
    <citation type="submission" date="2018-01" db="EMBL/GenBank/DDBJ databases">
        <title>G. obscuriglobus.</title>
        <authorList>
            <person name="Franke J."/>
            <person name="Blomberg W."/>
            <person name="Selmecki A."/>
        </authorList>
    </citation>
    <scope>NUCLEOTIDE SEQUENCE [LARGE SCALE GENOMIC DNA]</scope>
    <source>
        <strain evidence="8 9">DSM 5831</strain>
    </source>
</reference>
<dbReference type="CDD" id="cd06171">
    <property type="entry name" value="Sigma70_r4"/>
    <property type="match status" value="1"/>
</dbReference>
<accession>A0A2Z3HCQ0</accession>
<dbReference type="InterPro" id="IPR014284">
    <property type="entry name" value="RNA_pol_sigma-70_dom"/>
</dbReference>
<dbReference type="Proteomes" id="UP000245802">
    <property type="component" value="Chromosome"/>
</dbReference>
<dbReference type="KEGG" id="gog:C1280_19970"/>
<evidence type="ECO:0000256" key="3">
    <source>
        <dbReference type="ARBA" id="ARBA00023082"/>
    </source>
</evidence>
<comment type="similarity">
    <text evidence="1">Belongs to the sigma-70 factor family. ECF subfamily.</text>
</comment>
<dbReference type="InterPro" id="IPR036388">
    <property type="entry name" value="WH-like_DNA-bd_sf"/>
</dbReference>
<name>A0A2Z3HCQ0_9BACT</name>
<gene>
    <name evidence="8" type="ORF">C1280_19970</name>
</gene>
<dbReference type="InterPro" id="IPR007627">
    <property type="entry name" value="RNA_pol_sigma70_r2"/>
</dbReference>
<dbReference type="GO" id="GO:0016987">
    <property type="term" value="F:sigma factor activity"/>
    <property type="evidence" value="ECO:0007669"/>
    <property type="project" value="UniProtKB-KW"/>
</dbReference>
<protein>
    <submittedName>
        <fullName evidence="8">RNA polymerase sigma factor</fullName>
    </submittedName>
</protein>
<dbReference type="GO" id="GO:0006352">
    <property type="term" value="P:DNA-templated transcription initiation"/>
    <property type="evidence" value="ECO:0007669"/>
    <property type="project" value="InterPro"/>
</dbReference>
<dbReference type="PANTHER" id="PTHR43133">
    <property type="entry name" value="RNA POLYMERASE ECF-TYPE SIGMA FACTO"/>
    <property type="match status" value="1"/>
</dbReference>
<dbReference type="Gene3D" id="1.10.1740.10">
    <property type="match status" value="1"/>
</dbReference>
<sequence length="203" mass="23036">MGSRVEPVRGPAVSDAALVQRCLTGNPAAARELVERFQGDVLAVCRRLLGSEHDSEDVAQEVFVRVFRSLARWDRERPLRPWVLGITVNRCRTWIGKRAKGPELADYLHEAPDRRPADDSAELTAEIRAAVDDLRTDYREVFVLFHEHGHPYELIAEAVGRPVGTIKTWLHRARLEILDRLRSRGLVPNEEQPPAPAVRGEEW</sequence>
<dbReference type="Pfam" id="PF04542">
    <property type="entry name" value="Sigma70_r2"/>
    <property type="match status" value="1"/>
</dbReference>
<dbReference type="InterPro" id="IPR013249">
    <property type="entry name" value="RNA_pol_sigma70_r4_t2"/>
</dbReference>